<dbReference type="AlphaFoldDB" id="A0A2T6KSA3"/>
<gene>
    <name evidence="2" type="ORF">C8N45_1011038</name>
</gene>
<feature type="signal peptide" evidence="1">
    <location>
        <begin position="1"/>
        <end position="22"/>
    </location>
</feature>
<dbReference type="OrthoDB" id="6159094at2"/>
<dbReference type="EMBL" id="QBUD01000001">
    <property type="protein sequence ID" value="PUB19440.1"/>
    <property type="molecule type" value="Genomic_DNA"/>
</dbReference>
<evidence type="ECO:0000313" key="2">
    <source>
        <dbReference type="EMBL" id="PUB19440.1"/>
    </source>
</evidence>
<proteinExistence type="predicted"/>
<comment type="caution">
    <text evidence="2">The sequence shown here is derived from an EMBL/GenBank/DDBJ whole genome shotgun (WGS) entry which is preliminary data.</text>
</comment>
<feature type="chain" id="PRO_5015494749" evidence="1">
    <location>
        <begin position="23"/>
        <end position="204"/>
    </location>
</feature>
<reference evidence="2 3" key="1">
    <citation type="submission" date="2018-04" db="EMBL/GenBank/DDBJ databases">
        <title>Genomic Encyclopedia of Archaeal and Bacterial Type Strains, Phase II (KMG-II): from individual species to whole genera.</title>
        <authorList>
            <person name="Goeker M."/>
        </authorList>
    </citation>
    <scope>NUCLEOTIDE SEQUENCE [LARGE SCALE GENOMIC DNA]</scope>
    <source>
        <strain evidence="2 3">DSM 29955</strain>
    </source>
</reference>
<evidence type="ECO:0000313" key="3">
    <source>
        <dbReference type="Proteomes" id="UP000244523"/>
    </source>
</evidence>
<name>A0A2T6KSA3_9RHOB</name>
<evidence type="ECO:0000256" key="1">
    <source>
        <dbReference type="SAM" id="SignalP"/>
    </source>
</evidence>
<keyword evidence="3" id="KW-1185">Reference proteome</keyword>
<dbReference type="RefSeq" id="WP_108385055.1">
    <property type="nucleotide sequence ID" value="NZ_QBUD01000001.1"/>
</dbReference>
<keyword evidence="1" id="KW-0732">Signal</keyword>
<accession>A0A2T6KSA3</accession>
<dbReference type="Proteomes" id="UP000244523">
    <property type="component" value="Unassembled WGS sequence"/>
</dbReference>
<sequence>MSRLHTSIVTALALLVGAPVAAATFDDPTWPCVQRKVENLSAGLMWPQPIPDGNLPDAIRTPAIQLAETMALRRVPLEDVETAVAAFVADNAGVTDADLGHIFQAAFDRLNQSRSKLINGISRYSLTQIDLAARIESARIEMDQIMAQEDPDFDRVDALEEQLDWDQRIYRDRAQSLTYVCETPVLLEKRAYAVAQVLSQHLSD</sequence>
<organism evidence="2 3">
    <name type="scientific">Yoonia sediminilitoris</name>
    <dbReference type="NCBI Taxonomy" id="1286148"/>
    <lineage>
        <taxon>Bacteria</taxon>
        <taxon>Pseudomonadati</taxon>
        <taxon>Pseudomonadota</taxon>
        <taxon>Alphaproteobacteria</taxon>
        <taxon>Rhodobacterales</taxon>
        <taxon>Paracoccaceae</taxon>
        <taxon>Yoonia</taxon>
    </lineage>
</organism>
<protein>
    <submittedName>
        <fullName evidence="2">Uncharacterized protein</fullName>
    </submittedName>
</protein>